<dbReference type="STRING" id="151549.A0A4C1VKF7"/>
<feature type="region of interest" description="Disordered" evidence="1">
    <location>
        <begin position="638"/>
        <end position="659"/>
    </location>
</feature>
<evidence type="ECO:0000313" key="4">
    <source>
        <dbReference type="Proteomes" id="UP000299102"/>
    </source>
</evidence>
<dbReference type="AlphaFoldDB" id="A0A4C1VKF7"/>
<dbReference type="Pfam" id="PF13843">
    <property type="entry name" value="DDE_Tnp_1_7"/>
    <property type="match status" value="1"/>
</dbReference>
<dbReference type="InterPro" id="IPR029526">
    <property type="entry name" value="PGBD"/>
</dbReference>
<dbReference type="Proteomes" id="UP000299102">
    <property type="component" value="Unassembled WGS sequence"/>
</dbReference>
<reference evidence="3 4" key="1">
    <citation type="journal article" date="2019" name="Commun. Biol.">
        <title>The bagworm genome reveals a unique fibroin gene that provides high tensile strength.</title>
        <authorList>
            <person name="Kono N."/>
            <person name="Nakamura H."/>
            <person name="Ohtoshi R."/>
            <person name="Tomita M."/>
            <person name="Numata K."/>
            <person name="Arakawa K."/>
        </authorList>
    </citation>
    <scope>NUCLEOTIDE SEQUENCE [LARGE SCALE GENOMIC DNA]</scope>
</reference>
<dbReference type="PANTHER" id="PTHR46599:SF6">
    <property type="entry name" value="DUAL SPECIFICITY PHOSPHATASE 26"/>
    <property type="match status" value="1"/>
</dbReference>
<accession>A0A4C1VKF7</accession>
<dbReference type="PANTHER" id="PTHR46599">
    <property type="entry name" value="PIGGYBAC TRANSPOSABLE ELEMENT-DERIVED PROTEIN 4"/>
    <property type="match status" value="1"/>
</dbReference>
<evidence type="ECO:0000256" key="1">
    <source>
        <dbReference type="SAM" id="MobiDB-lite"/>
    </source>
</evidence>
<evidence type="ECO:0000259" key="2">
    <source>
        <dbReference type="Pfam" id="PF13843"/>
    </source>
</evidence>
<keyword evidence="4" id="KW-1185">Reference proteome</keyword>
<feature type="domain" description="PiggyBac transposable element-derived protein" evidence="2">
    <location>
        <begin position="223"/>
        <end position="581"/>
    </location>
</feature>
<evidence type="ECO:0000313" key="3">
    <source>
        <dbReference type="EMBL" id="GBP39588.1"/>
    </source>
</evidence>
<comment type="caution">
    <text evidence="3">The sequence shown here is derived from an EMBL/GenBank/DDBJ whole genome shotgun (WGS) entry which is preliminary data.</text>
</comment>
<dbReference type="EMBL" id="BGZK01000368">
    <property type="protein sequence ID" value="GBP39588.1"/>
    <property type="molecule type" value="Genomic_DNA"/>
</dbReference>
<gene>
    <name evidence="3" type="primary">PGBD4</name>
    <name evidence="3" type="ORF">EVAR_26670_1</name>
</gene>
<protein>
    <submittedName>
        <fullName evidence="3">PiggyBac transposable element-derived protein 4</fullName>
    </submittedName>
</protein>
<proteinExistence type="predicted"/>
<sequence length="693" mass="80313">MEHWTGEQRAYAIETCLTNEFSPITAQCKFCVRFNIRRISHTPSTKLIENWLARFRASVSEINNVTWSKPNVCAPLPTKQHVRAVKRFRFIMSQRDQNISRWLEECDSDSENQRDVPEIPNEDCSDVEDVPVDHVIDGECQSDSDIDVDELNEDVNNLPVDDDASSDDDVPLARYRNYFGKNRFRWSSQAPVSRSRTLQHNIVCQPPGLKRNFRYVLNRNTVPIDIWQLFFTDDMLEVIVKHTNEKIRKIRPNYRIQTCIQDLDVVELKAFIGILYYTAIFKENHTHYTCWYSTDGTGREIYRCIMSKNRFETLLNCLRFDDASTRDERRSTDKAAPISELFDKLIQNCKEVCAIGSYTCIDEMLVGFRGRCSFKMYIPKKPNKYELKIMGLTDAKNGYLADGYLYLGKDSDSQGLPVEYQRLNKPTQAVLRLISSIEGTHRNVTVDNWFTSVELMKILKQKQLTLVGTLKKNKREVPPQFLPSRHREVGSSIFGFTSDATLVSYVPKHNKAVLVLSSMHHAPTIDPQKQKPEMITFYNSTKGGVDTLDQKCAIYSTSRRTQRWPMVVFYRMLDVSAANAYIISSMNQSQKKVFILNFMKRLAEDLIEPHLRRRVNQFGLQRELQNAIRRVLKIDEQPSTSSAGSSDKLESRKTCSTCDPKKKRKTFHLCFQCKNPICVECSQKMRVDCREKL</sequence>
<name>A0A4C1VKF7_EUMVA</name>
<feature type="region of interest" description="Disordered" evidence="1">
    <location>
        <begin position="106"/>
        <end position="125"/>
    </location>
</feature>
<organism evidence="3 4">
    <name type="scientific">Eumeta variegata</name>
    <name type="common">Bagworm moth</name>
    <name type="synonym">Eumeta japonica</name>
    <dbReference type="NCBI Taxonomy" id="151549"/>
    <lineage>
        <taxon>Eukaryota</taxon>
        <taxon>Metazoa</taxon>
        <taxon>Ecdysozoa</taxon>
        <taxon>Arthropoda</taxon>
        <taxon>Hexapoda</taxon>
        <taxon>Insecta</taxon>
        <taxon>Pterygota</taxon>
        <taxon>Neoptera</taxon>
        <taxon>Endopterygota</taxon>
        <taxon>Lepidoptera</taxon>
        <taxon>Glossata</taxon>
        <taxon>Ditrysia</taxon>
        <taxon>Tineoidea</taxon>
        <taxon>Psychidae</taxon>
        <taxon>Oiketicinae</taxon>
        <taxon>Eumeta</taxon>
    </lineage>
</organism>
<dbReference type="OrthoDB" id="8191541at2759"/>